<sequence length="73" mass="8178">MKVGENEDEYGLFLPGMAVVREFSHGNRERDEPHEECCERDLKGGLNSENTAHRMFATVLTGQGDKDRLPSGI</sequence>
<keyword evidence="2" id="KW-1185">Reference proteome</keyword>
<dbReference type="AlphaFoldDB" id="Q2LWD7"/>
<proteinExistence type="predicted"/>
<accession>Q2LWD7</accession>
<dbReference type="Proteomes" id="UP000001933">
    <property type="component" value="Chromosome"/>
</dbReference>
<gene>
    <name evidence="1" type="ORF">SYN_01199</name>
</gene>
<dbReference type="KEGG" id="sat:SYN_01199"/>
<dbReference type="EMBL" id="CP000252">
    <property type="protein sequence ID" value="ABC78396.1"/>
    <property type="molecule type" value="Genomic_DNA"/>
</dbReference>
<evidence type="ECO:0000313" key="2">
    <source>
        <dbReference type="Proteomes" id="UP000001933"/>
    </source>
</evidence>
<evidence type="ECO:0000313" key="1">
    <source>
        <dbReference type="EMBL" id="ABC78396.1"/>
    </source>
</evidence>
<dbReference type="InParanoid" id="Q2LWD7"/>
<name>Q2LWD7_SYNAS</name>
<dbReference type="HOGENOM" id="CLU_2703514_0_0_7"/>
<reference evidence="1 2" key="1">
    <citation type="journal article" date="2007" name="Proc. Natl. Acad. Sci. U.S.A.">
        <title>The genome of Syntrophus aciditrophicus: life at the thermodynamic limit of microbial growth.</title>
        <authorList>
            <person name="McInerney M.J."/>
            <person name="Rohlin L."/>
            <person name="Mouttaki H."/>
            <person name="Kim U."/>
            <person name="Krupp R.S."/>
            <person name="Rios-Hernandez L."/>
            <person name="Sieber J."/>
            <person name="Struchtemeyer C.G."/>
            <person name="Bhattacharyya A."/>
            <person name="Campbell J.W."/>
            <person name="Gunsalus R.P."/>
        </authorList>
    </citation>
    <scope>NUCLEOTIDE SEQUENCE [LARGE SCALE GENOMIC DNA]</scope>
    <source>
        <strain evidence="1 2">SB</strain>
    </source>
</reference>
<organism evidence="1 2">
    <name type="scientific">Syntrophus aciditrophicus (strain SB)</name>
    <dbReference type="NCBI Taxonomy" id="56780"/>
    <lineage>
        <taxon>Bacteria</taxon>
        <taxon>Pseudomonadati</taxon>
        <taxon>Thermodesulfobacteriota</taxon>
        <taxon>Syntrophia</taxon>
        <taxon>Syntrophales</taxon>
        <taxon>Syntrophaceae</taxon>
        <taxon>Syntrophus</taxon>
    </lineage>
</organism>
<protein>
    <submittedName>
        <fullName evidence="1">Hypothetical cytosolic protein</fullName>
    </submittedName>
</protein>